<accession>A0ABV7MG17</accession>
<reference evidence="2" key="1">
    <citation type="journal article" date="2019" name="Int. J. Syst. Evol. Microbiol.">
        <title>The Global Catalogue of Microorganisms (GCM) 10K type strain sequencing project: providing services to taxonomists for standard genome sequencing and annotation.</title>
        <authorList>
            <consortium name="The Broad Institute Genomics Platform"/>
            <consortium name="The Broad Institute Genome Sequencing Center for Infectious Disease"/>
            <person name="Wu L."/>
            <person name="Ma J."/>
        </authorList>
    </citation>
    <scope>NUCLEOTIDE SEQUENCE [LARGE SCALE GENOMIC DNA]</scope>
    <source>
        <strain evidence="2">KCTC 22245</strain>
    </source>
</reference>
<dbReference type="Pfam" id="PF04237">
    <property type="entry name" value="YjbR"/>
    <property type="match status" value="1"/>
</dbReference>
<dbReference type="EMBL" id="JBHRVA010000003">
    <property type="protein sequence ID" value="MFC3303231.1"/>
    <property type="molecule type" value="Genomic_DNA"/>
</dbReference>
<organism evidence="1 2">
    <name type="scientific">Parvularcula lutaonensis</name>
    <dbReference type="NCBI Taxonomy" id="491923"/>
    <lineage>
        <taxon>Bacteria</taxon>
        <taxon>Pseudomonadati</taxon>
        <taxon>Pseudomonadota</taxon>
        <taxon>Alphaproteobacteria</taxon>
        <taxon>Parvularculales</taxon>
        <taxon>Parvularculaceae</taxon>
        <taxon>Parvularcula</taxon>
    </lineage>
</organism>
<dbReference type="RefSeq" id="WP_189575587.1">
    <property type="nucleotide sequence ID" value="NZ_BMXU01000002.1"/>
</dbReference>
<evidence type="ECO:0000313" key="1">
    <source>
        <dbReference type="EMBL" id="MFC3303231.1"/>
    </source>
</evidence>
<dbReference type="Proteomes" id="UP001595607">
    <property type="component" value="Unassembled WGS sequence"/>
</dbReference>
<gene>
    <name evidence="1" type="ORF">ACFONP_10860</name>
</gene>
<evidence type="ECO:0000313" key="2">
    <source>
        <dbReference type="Proteomes" id="UP001595607"/>
    </source>
</evidence>
<proteinExistence type="predicted"/>
<dbReference type="GO" id="GO:0003677">
    <property type="term" value="F:DNA binding"/>
    <property type="evidence" value="ECO:0007669"/>
    <property type="project" value="UniProtKB-KW"/>
</dbReference>
<keyword evidence="1" id="KW-0238">DNA-binding</keyword>
<name>A0ABV7MG17_9PROT</name>
<sequence length="131" mass="15378">MEARKSDNGKMGTVDWEQLRALALGLGLPRVEETTSWGQPTIKAHGKLWVFWSPAEDCPVLKTIPGERDLLIEGAADVFFVTPHYQRHDLVLIRKNAFDPEWTKRYLQKTWEWMAPKRFLKKWKEEQADRN</sequence>
<protein>
    <submittedName>
        <fullName evidence="1">MmcQ/YjbR family DNA-binding protein</fullName>
    </submittedName>
</protein>
<dbReference type="InterPro" id="IPR058532">
    <property type="entry name" value="YjbR/MT2646/Rv2570-like"/>
</dbReference>
<comment type="caution">
    <text evidence="1">The sequence shown here is derived from an EMBL/GenBank/DDBJ whole genome shotgun (WGS) entry which is preliminary data.</text>
</comment>
<keyword evidence="2" id="KW-1185">Reference proteome</keyword>